<dbReference type="Proteomes" id="UP000063699">
    <property type="component" value="Chromosome"/>
</dbReference>
<gene>
    <name evidence="6" type="ORF">AOZ06_30245</name>
</gene>
<dbReference type="Pfam" id="PF13416">
    <property type="entry name" value="SBP_bac_8"/>
    <property type="match status" value="1"/>
</dbReference>
<protein>
    <submittedName>
        <fullName evidence="6">Polyamine ABC transporter substrate-binding protein</fullName>
    </submittedName>
</protein>
<dbReference type="AlphaFoldDB" id="A0A0N9I7X2"/>
<keyword evidence="7" id="KW-1185">Reference proteome</keyword>
<dbReference type="KEGG" id="kphy:AOZ06_30245"/>
<dbReference type="PANTHER" id="PTHR30006">
    <property type="entry name" value="THIAMINE-BINDING PERIPLASMIC PROTEIN-RELATED"/>
    <property type="match status" value="1"/>
</dbReference>
<dbReference type="EMBL" id="CP012752">
    <property type="protein sequence ID" value="ALG10608.1"/>
    <property type="molecule type" value="Genomic_DNA"/>
</dbReference>
<dbReference type="RefSeq" id="WP_054292511.1">
    <property type="nucleotide sequence ID" value="NZ_CP012752.1"/>
</dbReference>
<keyword evidence="2" id="KW-0813">Transport</keyword>
<evidence type="ECO:0000256" key="3">
    <source>
        <dbReference type="ARBA" id="ARBA00022729"/>
    </source>
</evidence>
<evidence type="ECO:0000313" key="6">
    <source>
        <dbReference type="EMBL" id="ALG10608.1"/>
    </source>
</evidence>
<sequence>MRRLGLAAVVAVLLASCGTGGDGKSLTFVSYGKGAYQDGQQKGFLEPYQKDTGVKVVLDGPSDNAKLRAMVEAGRVTWDVVDTDAFMAREHCGTLLEKIDVGPLKDSFPPGTLSECGVPAALFGLMLMYNEKTYGANPPTSLADFFDPVKFPGKRVVYAKDPSTGQLEAALLADGVPVDKLYPLDMDRAMRMYGKIRRDLTLAQTYGQQQQVMVDNQADMALIVSARAYSTLKAGGTQWKRVSTKVPVTWDVFVVPKGSKHKDLAQELIKYASGPEQGAKFAELSGAGAANTAAKSGLNDIQRQIDVLSPQRAADAVFINADWWTGNYSRVVQTWTSWQTG</sequence>
<feature type="signal peptide" evidence="5">
    <location>
        <begin position="1"/>
        <end position="21"/>
    </location>
</feature>
<evidence type="ECO:0000256" key="4">
    <source>
        <dbReference type="ARBA" id="ARBA00022764"/>
    </source>
</evidence>
<evidence type="ECO:0000256" key="1">
    <source>
        <dbReference type="ARBA" id="ARBA00004418"/>
    </source>
</evidence>
<evidence type="ECO:0000313" key="7">
    <source>
        <dbReference type="Proteomes" id="UP000063699"/>
    </source>
</evidence>
<dbReference type="OrthoDB" id="9815444at2"/>
<organism evidence="6 7">
    <name type="scientific">Kibdelosporangium phytohabitans</name>
    <dbReference type="NCBI Taxonomy" id="860235"/>
    <lineage>
        <taxon>Bacteria</taxon>
        <taxon>Bacillati</taxon>
        <taxon>Actinomycetota</taxon>
        <taxon>Actinomycetes</taxon>
        <taxon>Pseudonocardiales</taxon>
        <taxon>Pseudonocardiaceae</taxon>
        <taxon>Kibdelosporangium</taxon>
    </lineage>
</organism>
<dbReference type="GO" id="GO:0030288">
    <property type="term" value="C:outer membrane-bounded periplasmic space"/>
    <property type="evidence" value="ECO:0007669"/>
    <property type="project" value="TreeGrafter"/>
</dbReference>
<dbReference type="InterPro" id="IPR006059">
    <property type="entry name" value="SBP"/>
</dbReference>
<reference evidence="6 7" key="1">
    <citation type="submission" date="2015-07" db="EMBL/GenBank/DDBJ databases">
        <title>Genome sequencing of Kibdelosporangium phytohabitans.</title>
        <authorList>
            <person name="Qin S."/>
            <person name="Xing K."/>
        </authorList>
    </citation>
    <scope>NUCLEOTIDE SEQUENCE [LARGE SCALE GENOMIC DNA]</scope>
    <source>
        <strain evidence="6 7">KLBMP1111</strain>
    </source>
</reference>
<dbReference type="Gene3D" id="3.40.190.10">
    <property type="entry name" value="Periplasmic binding protein-like II"/>
    <property type="match status" value="2"/>
</dbReference>
<keyword evidence="3 5" id="KW-0732">Signal</keyword>
<evidence type="ECO:0000256" key="5">
    <source>
        <dbReference type="SAM" id="SignalP"/>
    </source>
</evidence>
<proteinExistence type="predicted"/>
<dbReference type="GO" id="GO:0015888">
    <property type="term" value="P:thiamine transport"/>
    <property type="evidence" value="ECO:0007669"/>
    <property type="project" value="TreeGrafter"/>
</dbReference>
<dbReference type="STRING" id="860235.AOZ06_30245"/>
<comment type="subcellular location">
    <subcellularLocation>
        <location evidence="1">Periplasm</location>
    </subcellularLocation>
</comment>
<keyword evidence="4" id="KW-0574">Periplasm</keyword>
<dbReference type="PROSITE" id="PS51257">
    <property type="entry name" value="PROKAR_LIPOPROTEIN"/>
    <property type="match status" value="1"/>
</dbReference>
<dbReference type="GO" id="GO:0030976">
    <property type="term" value="F:thiamine pyrophosphate binding"/>
    <property type="evidence" value="ECO:0007669"/>
    <property type="project" value="TreeGrafter"/>
</dbReference>
<dbReference type="PANTHER" id="PTHR30006:SF3">
    <property type="entry name" value="THIAMINE-BINDING PERIPLASMIC PROTEIN"/>
    <property type="match status" value="1"/>
</dbReference>
<dbReference type="GO" id="GO:0030975">
    <property type="term" value="F:thiamine binding"/>
    <property type="evidence" value="ECO:0007669"/>
    <property type="project" value="TreeGrafter"/>
</dbReference>
<feature type="chain" id="PRO_5039316668" evidence="5">
    <location>
        <begin position="22"/>
        <end position="341"/>
    </location>
</feature>
<evidence type="ECO:0000256" key="2">
    <source>
        <dbReference type="ARBA" id="ARBA00022448"/>
    </source>
</evidence>
<accession>A0A0N9I7X2</accession>
<name>A0A0N9I7X2_9PSEU</name>
<dbReference type="SUPFAM" id="SSF53850">
    <property type="entry name" value="Periplasmic binding protein-like II"/>
    <property type="match status" value="1"/>
</dbReference>